<dbReference type="InterPro" id="IPR029044">
    <property type="entry name" value="Nucleotide-diphossugar_trans"/>
</dbReference>
<dbReference type="AlphaFoldDB" id="A0AB34H673"/>
<dbReference type="Proteomes" id="UP001159641">
    <property type="component" value="Unassembled WGS sequence"/>
</dbReference>
<dbReference type="Gene3D" id="3.90.550.10">
    <property type="entry name" value="Spore Coat Polysaccharide Biosynthesis Protein SpsA, Chain A"/>
    <property type="match status" value="1"/>
</dbReference>
<feature type="compositionally biased region" description="Gly residues" evidence="1">
    <location>
        <begin position="13"/>
        <end position="30"/>
    </location>
</feature>
<gene>
    <name evidence="2" type="ORF">J1605_005733</name>
</gene>
<reference evidence="2 3" key="1">
    <citation type="submission" date="2022-11" db="EMBL/GenBank/DDBJ databases">
        <title>Whole genome sequence of Eschrichtius robustus ER-17-0199.</title>
        <authorList>
            <person name="Bruniche-Olsen A."/>
            <person name="Black A.N."/>
            <person name="Fields C.J."/>
            <person name="Walden K."/>
            <person name="Dewoody J.A."/>
        </authorList>
    </citation>
    <scope>NUCLEOTIDE SEQUENCE [LARGE SCALE GENOMIC DNA]</scope>
    <source>
        <strain evidence="2">ER-17-0199</strain>
        <tissue evidence="2">Blubber</tissue>
    </source>
</reference>
<protein>
    <submittedName>
        <fullName evidence="2">Uncharacterized protein</fullName>
    </submittedName>
</protein>
<sequence>MGKEEKKKLLGQGATGGDGGAASGQIGGYPGPRLLPTSGHCVSWLEGRSGGTAPFPAAHLDGSGPLGCGFKQSLNVCCAAGSSPVGSGEAENWGRLVPEQEAEEAELISDRIQTGHVAPGDRWAGEVPAEQGKQQLEVREKAVVGLEQRVRKALGRGCSWGRQGGFLEEVAALGGCWQLAERRKVRWRDFNQEAYVGGTMVRSGQDPYARNKFNQVESDKLQMDRAVPDTRHDHEYFPPGCSLFLLLCKTACAMSLRGRKTRRIPRHVAMGLHPQDVKGLLGPGFQSSRRPWCVQRLQAAGQSAFLLTWLLLESFIRHVKSAPVQRVQGTRVTGAQGDFATV</sequence>
<organism evidence="2 3">
    <name type="scientific">Eschrichtius robustus</name>
    <name type="common">California gray whale</name>
    <name type="synonym">Eschrichtius gibbosus</name>
    <dbReference type="NCBI Taxonomy" id="9764"/>
    <lineage>
        <taxon>Eukaryota</taxon>
        <taxon>Metazoa</taxon>
        <taxon>Chordata</taxon>
        <taxon>Craniata</taxon>
        <taxon>Vertebrata</taxon>
        <taxon>Euteleostomi</taxon>
        <taxon>Mammalia</taxon>
        <taxon>Eutheria</taxon>
        <taxon>Laurasiatheria</taxon>
        <taxon>Artiodactyla</taxon>
        <taxon>Whippomorpha</taxon>
        <taxon>Cetacea</taxon>
        <taxon>Mysticeti</taxon>
        <taxon>Eschrichtiidae</taxon>
        <taxon>Eschrichtius</taxon>
    </lineage>
</organism>
<feature type="region of interest" description="Disordered" evidence="1">
    <location>
        <begin position="1"/>
        <end position="30"/>
    </location>
</feature>
<proteinExistence type="predicted"/>
<evidence type="ECO:0000256" key="1">
    <source>
        <dbReference type="SAM" id="MobiDB-lite"/>
    </source>
</evidence>
<evidence type="ECO:0000313" key="2">
    <source>
        <dbReference type="EMBL" id="KAJ8787328.1"/>
    </source>
</evidence>
<keyword evidence="3" id="KW-1185">Reference proteome</keyword>
<accession>A0AB34H673</accession>
<dbReference type="EMBL" id="JAIQCJ010001812">
    <property type="protein sequence ID" value="KAJ8787328.1"/>
    <property type="molecule type" value="Genomic_DNA"/>
</dbReference>
<name>A0AB34H673_ESCRO</name>
<comment type="caution">
    <text evidence="2">The sequence shown here is derived from an EMBL/GenBank/DDBJ whole genome shotgun (WGS) entry which is preliminary data.</text>
</comment>
<evidence type="ECO:0000313" key="3">
    <source>
        <dbReference type="Proteomes" id="UP001159641"/>
    </source>
</evidence>